<comment type="caution">
    <text evidence="14">The sequence shown here is derived from an EMBL/GenBank/DDBJ whole genome shotgun (WGS) entry which is preliminary data.</text>
</comment>
<comment type="catalytic activity">
    <reaction evidence="10 11">
        <text>nicotinate beta-D-ribonucleotide + ATP + H(+) = deamido-NAD(+) + diphosphate</text>
        <dbReference type="Rhea" id="RHEA:22860"/>
        <dbReference type="ChEBI" id="CHEBI:15378"/>
        <dbReference type="ChEBI" id="CHEBI:30616"/>
        <dbReference type="ChEBI" id="CHEBI:33019"/>
        <dbReference type="ChEBI" id="CHEBI:57502"/>
        <dbReference type="ChEBI" id="CHEBI:58437"/>
        <dbReference type="EC" id="2.7.7.18"/>
    </reaction>
</comment>
<comment type="similarity">
    <text evidence="3 11">Belongs to the NadD family.</text>
</comment>
<dbReference type="Proteomes" id="UP001139311">
    <property type="component" value="Unassembled WGS sequence"/>
</dbReference>
<evidence type="ECO:0000256" key="8">
    <source>
        <dbReference type="ARBA" id="ARBA00022840"/>
    </source>
</evidence>
<dbReference type="EMBL" id="JAJAQI010000060">
    <property type="protein sequence ID" value="MCB4824993.1"/>
    <property type="molecule type" value="Genomic_DNA"/>
</dbReference>
<dbReference type="EC" id="2.7.7.18" evidence="11"/>
<dbReference type="SUPFAM" id="SSF52374">
    <property type="entry name" value="Nucleotidylyl transferase"/>
    <property type="match status" value="1"/>
</dbReference>
<evidence type="ECO:0000256" key="2">
    <source>
        <dbReference type="ARBA" id="ARBA00005019"/>
    </source>
</evidence>
<evidence type="ECO:0000256" key="9">
    <source>
        <dbReference type="ARBA" id="ARBA00023027"/>
    </source>
</evidence>
<evidence type="ECO:0000256" key="7">
    <source>
        <dbReference type="ARBA" id="ARBA00022741"/>
    </source>
</evidence>
<keyword evidence="8 11" id="KW-0067">ATP-binding</keyword>
<keyword evidence="5 11" id="KW-0808">Transferase</keyword>
<evidence type="ECO:0000256" key="4">
    <source>
        <dbReference type="ARBA" id="ARBA00022642"/>
    </source>
</evidence>
<keyword evidence="7 11" id="KW-0547">Nucleotide-binding</keyword>
<dbReference type="Pfam" id="PF01467">
    <property type="entry name" value="CTP_transf_like"/>
    <property type="match status" value="1"/>
</dbReference>
<dbReference type="HAMAP" id="MF_00244">
    <property type="entry name" value="NaMN_adenylyltr"/>
    <property type="match status" value="1"/>
</dbReference>
<name>A0A9X1LDD6_9PROT</name>
<evidence type="ECO:0000256" key="3">
    <source>
        <dbReference type="ARBA" id="ARBA00009014"/>
    </source>
</evidence>
<evidence type="ECO:0000313" key="15">
    <source>
        <dbReference type="Proteomes" id="UP001139311"/>
    </source>
</evidence>
<evidence type="ECO:0000313" key="14">
    <source>
        <dbReference type="EMBL" id="MCB4824993.1"/>
    </source>
</evidence>
<dbReference type="GO" id="GO:0004515">
    <property type="term" value="F:nicotinate-nucleotide adenylyltransferase activity"/>
    <property type="evidence" value="ECO:0007669"/>
    <property type="project" value="UniProtKB-UniRule"/>
</dbReference>
<dbReference type="GO" id="GO:0005524">
    <property type="term" value="F:ATP binding"/>
    <property type="evidence" value="ECO:0007669"/>
    <property type="project" value="UniProtKB-KW"/>
</dbReference>
<dbReference type="InterPro" id="IPR005248">
    <property type="entry name" value="NadD/NMNAT"/>
</dbReference>
<evidence type="ECO:0000256" key="5">
    <source>
        <dbReference type="ARBA" id="ARBA00022679"/>
    </source>
</evidence>
<dbReference type="GO" id="GO:0009435">
    <property type="term" value="P:NAD+ biosynthetic process"/>
    <property type="evidence" value="ECO:0007669"/>
    <property type="project" value="UniProtKB-UniRule"/>
</dbReference>
<accession>A0A9X1LDD6</accession>
<feature type="compositionally biased region" description="Low complexity" evidence="12">
    <location>
        <begin position="10"/>
        <end position="19"/>
    </location>
</feature>
<feature type="region of interest" description="Disordered" evidence="12">
    <location>
        <begin position="1"/>
        <end position="40"/>
    </location>
</feature>
<keyword evidence="4 11" id="KW-0662">Pyridine nucleotide biosynthesis</keyword>
<sequence length="233" mass="25917">MRGWRRSRSASRSASSEAALTRRRIPAPRGRTPPGPWGDGRRARIGLLGGSFNPAHEGHRHVAELALRRLGLDEVWLLVSPGNPLKPRRGMAPFVERLASARRIADGRRVIAADVEARLGTRYTVDTLARLRQRFPRARFVLVVGADNLSQLPRWKRWRRIARETPIAVLPRPAETRRALHGKAARALARHRRRPEALLAGPAPAHAPWALLPVREHPASATAIRAARDAALL</sequence>
<comment type="function">
    <text evidence="1 11">Catalyzes the reversible adenylation of nicotinate mononucleotide (NaMN) to nicotinic acid adenine dinucleotide (NaAD).</text>
</comment>
<reference evidence="14" key="1">
    <citation type="submission" date="2021-10" db="EMBL/GenBank/DDBJ databases">
        <title>Roseicella aerolatum sp. nov., isolated from aerosols of e-waste dismantling site.</title>
        <authorList>
            <person name="Qin T."/>
        </authorList>
    </citation>
    <scope>NUCLEOTIDE SEQUENCE</scope>
    <source>
        <strain evidence="14">GB24</strain>
    </source>
</reference>
<keyword evidence="6 11" id="KW-0548">Nucleotidyltransferase</keyword>
<dbReference type="RefSeq" id="WP_226613614.1">
    <property type="nucleotide sequence ID" value="NZ_JAJAQI010000060.1"/>
</dbReference>
<comment type="pathway">
    <text evidence="2 11">Cofactor biosynthesis; NAD(+) biosynthesis; deamido-NAD(+) from nicotinate D-ribonucleotide: step 1/1.</text>
</comment>
<gene>
    <name evidence="11" type="primary">nadD</name>
    <name evidence="14" type="ORF">LHA35_25030</name>
</gene>
<evidence type="ECO:0000256" key="10">
    <source>
        <dbReference type="ARBA" id="ARBA00048721"/>
    </source>
</evidence>
<dbReference type="InterPro" id="IPR004821">
    <property type="entry name" value="Cyt_trans-like"/>
</dbReference>
<evidence type="ECO:0000256" key="11">
    <source>
        <dbReference type="HAMAP-Rule" id="MF_00244"/>
    </source>
</evidence>
<protein>
    <recommendedName>
        <fullName evidence="11">Probable nicotinate-nucleotide adenylyltransferase</fullName>
        <ecNumber evidence="11">2.7.7.18</ecNumber>
    </recommendedName>
    <alternativeName>
        <fullName evidence="11">Deamido-NAD(+) diphosphorylase</fullName>
    </alternativeName>
    <alternativeName>
        <fullName evidence="11">Deamido-NAD(+) pyrophosphorylase</fullName>
    </alternativeName>
    <alternativeName>
        <fullName evidence="11">Nicotinate mononucleotide adenylyltransferase</fullName>
        <shortName evidence="11">NaMN adenylyltransferase</shortName>
    </alternativeName>
</protein>
<dbReference type="PANTHER" id="PTHR39321">
    <property type="entry name" value="NICOTINATE-NUCLEOTIDE ADENYLYLTRANSFERASE-RELATED"/>
    <property type="match status" value="1"/>
</dbReference>
<dbReference type="AlphaFoldDB" id="A0A9X1LDD6"/>
<proteinExistence type="inferred from homology"/>
<evidence type="ECO:0000256" key="12">
    <source>
        <dbReference type="SAM" id="MobiDB-lite"/>
    </source>
</evidence>
<evidence type="ECO:0000259" key="13">
    <source>
        <dbReference type="Pfam" id="PF01467"/>
    </source>
</evidence>
<dbReference type="NCBIfam" id="NF000843">
    <property type="entry name" value="PRK00071.2-2"/>
    <property type="match status" value="1"/>
</dbReference>
<feature type="domain" description="Cytidyltransferase-like" evidence="13">
    <location>
        <begin position="47"/>
        <end position="226"/>
    </location>
</feature>
<keyword evidence="15" id="KW-1185">Reference proteome</keyword>
<organism evidence="14 15">
    <name type="scientific">Roseicella aerolata</name>
    <dbReference type="NCBI Taxonomy" id="2883479"/>
    <lineage>
        <taxon>Bacteria</taxon>
        <taxon>Pseudomonadati</taxon>
        <taxon>Pseudomonadota</taxon>
        <taxon>Alphaproteobacteria</taxon>
        <taxon>Acetobacterales</taxon>
        <taxon>Roseomonadaceae</taxon>
        <taxon>Roseicella</taxon>
    </lineage>
</organism>
<dbReference type="InterPro" id="IPR014729">
    <property type="entry name" value="Rossmann-like_a/b/a_fold"/>
</dbReference>
<evidence type="ECO:0000256" key="6">
    <source>
        <dbReference type="ARBA" id="ARBA00022695"/>
    </source>
</evidence>
<dbReference type="Gene3D" id="3.40.50.620">
    <property type="entry name" value="HUPs"/>
    <property type="match status" value="1"/>
</dbReference>
<dbReference type="PANTHER" id="PTHR39321:SF3">
    <property type="entry name" value="PHOSPHOPANTETHEINE ADENYLYLTRANSFERASE"/>
    <property type="match status" value="1"/>
</dbReference>
<evidence type="ECO:0000256" key="1">
    <source>
        <dbReference type="ARBA" id="ARBA00002324"/>
    </source>
</evidence>
<keyword evidence="9 11" id="KW-0520">NAD</keyword>
<dbReference type="CDD" id="cd02165">
    <property type="entry name" value="NMNAT"/>
    <property type="match status" value="1"/>
</dbReference>